<evidence type="ECO:0008006" key="5">
    <source>
        <dbReference type="Google" id="ProtNLM"/>
    </source>
</evidence>
<reference evidence="4" key="1">
    <citation type="submission" date="2018-05" db="EMBL/GenBank/DDBJ databases">
        <authorList>
            <person name="Lanie J.A."/>
            <person name="Ng W.-L."/>
            <person name="Kazmierczak K.M."/>
            <person name="Andrzejewski T.M."/>
            <person name="Davidsen T.M."/>
            <person name="Wayne K.J."/>
            <person name="Tettelin H."/>
            <person name="Glass J.I."/>
            <person name="Rusch D."/>
            <person name="Podicherti R."/>
            <person name="Tsui H.-C.T."/>
            <person name="Winkler M.E."/>
        </authorList>
    </citation>
    <scope>NUCLEOTIDE SEQUENCE</scope>
</reference>
<organism evidence="4">
    <name type="scientific">marine metagenome</name>
    <dbReference type="NCBI Taxonomy" id="408172"/>
    <lineage>
        <taxon>unclassified sequences</taxon>
        <taxon>metagenomes</taxon>
        <taxon>ecological metagenomes</taxon>
    </lineage>
</organism>
<proteinExistence type="predicted"/>
<evidence type="ECO:0000259" key="2">
    <source>
        <dbReference type="Pfam" id="PF07631"/>
    </source>
</evidence>
<dbReference type="Pfam" id="PF07637">
    <property type="entry name" value="PSD5"/>
    <property type="match status" value="1"/>
</dbReference>
<feature type="domain" description="DUF1595" evidence="3">
    <location>
        <begin position="108"/>
        <end position="168"/>
    </location>
</feature>
<feature type="domain" description="DUF1588" evidence="1">
    <location>
        <begin position="327"/>
        <end position="425"/>
    </location>
</feature>
<dbReference type="Pfam" id="PF07631">
    <property type="entry name" value="PSD4"/>
    <property type="match status" value="1"/>
</dbReference>
<dbReference type="InterPro" id="IPR013042">
    <property type="entry name" value="DUF1592"/>
</dbReference>
<gene>
    <name evidence="4" type="ORF">METZ01_LOCUS272641</name>
</gene>
<evidence type="ECO:0000259" key="3">
    <source>
        <dbReference type="Pfam" id="PF07637"/>
    </source>
</evidence>
<evidence type="ECO:0000313" key="4">
    <source>
        <dbReference type="EMBL" id="SVC19787.1"/>
    </source>
</evidence>
<dbReference type="AlphaFoldDB" id="A0A382K9R7"/>
<feature type="domain" description="DUF1592" evidence="2">
    <location>
        <begin position="182"/>
        <end position="309"/>
    </location>
</feature>
<accession>A0A382K9R7</accession>
<dbReference type="EMBL" id="UINC01078579">
    <property type="protein sequence ID" value="SVC19787.1"/>
    <property type="molecule type" value="Genomic_DNA"/>
</dbReference>
<evidence type="ECO:0000259" key="1">
    <source>
        <dbReference type="Pfam" id="PF07627"/>
    </source>
</evidence>
<dbReference type="InterPro" id="IPR013039">
    <property type="entry name" value="DUF1588"/>
</dbReference>
<dbReference type="InterPro" id="IPR013043">
    <property type="entry name" value="DUF1595"/>
</dbReference>
<name>A0A382K9R7_9ZZZZ</name>
<sequence>DVDTWMNVADPNGVNMRTEPIFVRAGPRRVTAAFLKQHEGPMEDLLSPHDWSLADRQIGVRGYGVTSPAHLKDLVVEGPTNVTGVSHTPTRERIFICRPTAASEERTCAESIINRLGSQAFRRPLTDDDLTALMDFYEYGSDEGGFEIGVRTALEALLASPDFVFRFEEAPEGVQIGTNYAISDVDLASRLSFFLWGGPPDSELMALATQGELSGGAVLEDQVRRMLADPRSDALATRFAAQWLRLDDLDQVHPDRLLFPDFHQQLSDAMRSETELFFSNLVREDLSFFDLYTADYTFLNERLARHYGVQGVRGEDFRKVQYPDERRRGLFGHGSILTLTSHAGRTSPVLRGKWVMEVLLGTPPPPPPPNVPDLDETATSVEGRALTTRERMEIHRSNPTCNSCHRFMDPIGLALETYDVIGQWR</sequence>
<protein>
    <recommendedName>
        <fullName evidence="5">DUF1592 domain-containing protein</fullName>
    </recommendedName>
</protein>
<dbReference type="Pfam" id="PF07627">
    <property type="entry name" value="PSCyt3"/>
    <property type="match status" value="1"/>
</dbReference>
<feature type="non-terminal residue" evidence="4">
    <location>
        <position position="1"/>
    </location>
</feature>
<feature type="non-terminal residue" evidence="4">
    <location>
        <position position="425"/>
    </location>
</feature>